<evidence type="ECO:0000313" key="9">
    <source>
        <dbReference type="RefSeq" id="XP_031561655.1"/>
    </source>
</evidence>
<dbReference type="GeneID" id="116297548"/>
<comment type="function">
    <text evidence="6">May act as a scaffolding protein within caveolar membranes. Interacts directly with G-protein alpha subunits and can functionally regulate their activity.</text>
</comment>
<reference evidence="9" key="1">
    <citation type="submission" date="2025-08" db="UniProtKB">
        <authorList>
            <consortium name="RefSeq"/>
        </authorList>
    </citation>
    <scope>IDENTIFICATION</scope>
    <source>
        <tissue evidence="9">Tentacle</tissue>
    </source>
</reference>
<keyword evidence="5 6" id="KW-0472">Membrane</keyword>
<dbReference type="PANTHER" id="PTHR10844">
    <property type="entry name" value="CAVEOLIN"/>
    <property type="match status" value="1"/>
</dbReference>
<protein>
    <recommendedName>
        <fullName evidence="6">Caveolin</fullName>
    </recommendedName>
</protein>
<evidence type="ECO:0000256" key="3">
    <source>
        <dbReference type="ARBA" id="ARBA00022475"/>
    </source>
</evidence>
<evidence type="ECO:0000256" key="4">
    <source>
        <dbReference type="ARBA" id="ARBA00023034"/>
    </source>
</evidence>
<dbReference type="Pfam" id="PF01146">
    <property type="entry name" value="Caveolin"/>
    <property type="match status" value="1"/>
</dbReference>
<keyword evidence="4 6" id="KW-0333">Golgi apparatus</keyword>
<keyword evidence="3 6" id="KW-1003">Cell membrane</keyword>
<accession>A0A6P8IAB3</accession>
<dbReference type="FunCoup" id="A0A6P8IAB3">
    <property type="interactions" value="1322"/>
</dbReference>
<dbReference type="AlphaFoldDB" id="A0A6P8IAB3"/>
<evidence type="ECO:0000256" key="1">
    <source>
        <dbReference type="ARBA" id="ARBA00004202"/>
    </source>
</evidence>
<dbReference type="Proteomes" id="UP000515163">
    <property type="component" value="Unplaced"/>
</dbReference>
<name>A0A6P8IAB3_ACTTE</name>
<sequence length="171" mass="19291">MTSQEKMSGGVEGVYDGEDVEIRHETIHPSLRGHHLDMGDRDPTKMNDHVKVFYQDVFAEPDGSYSIDGVWRTSFSTFVATKYWCYRILTAIFGVPTAILCGCYFACLSFDYIWCIMPCLRGYLIELQCLGKVWGLCIRTFCDPLFESLSKILGGIKLTKVKTQEGGAFNA</sequence>
<keyword evidence="7" id="KW-1133">Transmembrane helix</keyword>
<dbReference type="InterPro" id="IPR001612">
    <property type="entry name" value="Caveolin"/>
</dbReference>
<proteinExistence type="inferred from homology"/>
<evidence type="ECO:0000256" key="5">
    <source>
        <dbReference type="ARBA" id="ARBA00023136"/>
    </source>
</evidence>
<dbReference type="KEGG" id="aten:116297548"/>
<keyword evidence="7" id="KW-0812">Transmembrane</keyword>
<evidence type="ECO:0000256" key="7">
    <source>
        <dbReference type="SAM" id="Phobius"/>
    </source>
</evidence>
<organism evidence="8 9">
    <name type="scientific">Actinia tenebrosa</name>
    <name type="common">Australian red waratah sea anemone</name>
    <dbReference type="NCBI Taxonomy" id="6105"/>
    <lineage>
        <taxon>Eukaryota</taxon>
        <taxon>Metazoa</taxon>
        <taxon>Cnidaria</taxon>
        <taxon>Anthozoa</taxon>
        <taxon>Hexacorallia</taxon>
        <taxon>Actiniaria</taxon>
        <taxon>Actiniidae</taxon>
        <taxon>Actinia</taxon>
    </lineage>
</organism>
<dbReference type="RefSeq" id="XP_031561655.1">
    <property type="nucleotide sequence ID" value="XM_031705795.1"/>
</dbReference>
<comment type="similarity">
    <text evidence="2 6">Belongs to the caveolin family.</text>
</comment>
<dbReference type="GO" id="GO:0070836">
    <property type="term" value="P:caveola assembly"/>
    <property type="evidence" value="ECO:0007669"/>
    <property type="project" value="InterPro"/>
</dbReference>
<feature type="transmembrane region" description="Helical" evidence="7">
    <location>
        <begin position="88"/>
        <end position="114"/>
    </location>
</feature>
<dbReference type="GO" id="GO:0005901">
    <property type="term" value="C:caveola"/>
    <property type="evidence" value="ECO:0007669"/>
    <property type="project" value="UniProtKB-SubCell"/>
</dbReference>
<keyword evidence="8" id="KW-1185">Reference proteome</keyword>
<dbReference type="GO" id="GO:0060090">
    <property type="term" value="F:molecular adaptor activity"/>
    <property type="evidence" value="ECO:0007669"/>
    <property type="project" value="TreeGrafter"/>
</dbReference>
<evidence type="ECO:0000256" key="2">
    <source>
        <dbReference type="ARBA" id="ARBA00010988"/>
    </source>
</evidence>
<gene>
    <name evidence="9" type="primary">LOC116297548</name>
</gene>
<evidence type="ECO:0000256" key="6">
    <source>
        <dbReference type="RuleBase" id="RU000680"/>
    </source>
</evidence>
<comment type="subcellular location">
    <subcellularLocation>
        <location evidence="1 6">Cell membrane</location>
        <topology evidence="1 6">Peripheral membrane protein</topology>
    </subcellularLocation>
    <subcellularLocation>
        <location evidence="6">Golgi apparatus membrane</location>
        <topology evidence="6">Peripheral membrane protein</topology>
    </subcellularLocation>
    <subcellularLocation>
        <location evidence="6">Membrane</location>
        <location evidence="6">Caveola</location>
        <topology evidence="6">Peripheral membrane protein</topology>
    </subcellularLocation>
</comment>
<dbReference type="PANTHER" id="PTHR10844:SF19">
    <property type="entry name" value="CAVEOLIN-2"/>
    <property type="match status" value="1"/>
</dbReference>
<dbReference type="InParanoid" id="A0A6P8IAB3"/>
<dbReference type="GO" id="GO:0000139">
    <property type="term" value="C:Golgi membrane"/>
    <property type="evidence" value="ECO:0007669"/>
    <property type="project" value="UniProtKB-SubCell"/>
</dbReference>
<evidence type="ECO:0000313" key="8">
    <source>
        <dbReference type="Proteomes" id="UP000515163"/>
    </source>
</evidence>
<dbReference type="OrthoDB" id="5917823at2759"/>